<evidence type="ECO:0000256" key="1">
    <source>
        <dbReference type="ARBA" id="ARBA00023125"/>
    </source>
</evidence>
<organism evidence="4 5">
    <name type="scientific">Yeguia hominis</name>
    <dbReference type="NCBI Taxonomy" id="2763662"/>
    <lineage>
        <taxon>Bacteria</taxon>
        <taxon>Bacillati</taxon>
        <taxon>Bacillota</taxon>
        <taxon>Clostridia</taxon>
        <taxon>Eubacteriales</taxon>
        <taxon>Yeguiaceae</taxon>
        <taxon>Yeguia</taxon>
    </lineage>
</organism>
<dbReference type="RefSeq" id="WP_249319364.1">
    <property type="nucleotide sequence ID" value="NZ_JACRSN010000008.1"/>
</dbReference>
<evidence type="ECO:0000256" key="2">
    <source>
        <dbReference type="PROSITE-ProRule" id="PRU00335"/>
    </source>
</evidence>
<evidence type="ECO:0000313" key="5">
    <source>
        <dbReference type="Proteomes" id="UP000651482"/>
    </source>
</evidence>
<proteinExistence type="predicted"/>
<dbReference type="PROSITE" id="PS50977">
    <property type="entry name" value="HTH_TETR_2"/>
    <property type="match status" value="1"/>
</dbReference>
<dbReference type="Proteomes" id="UP000651482">
    <property type="component" value="Unassembled WGS sequence"/>
</dbReference>
<dbReference type="PANTHER" id="PTHR43479">
    <property type="entry name" value="ACREF/ENVCD OPERON REPRESSOR-RELATED"/>
    <property type="match status" value="1"/>
</dbReference>
<feature type="DNA-binding region" description="H-T-H motif" evidence="2">
    <location>
        <begin position="32"/>
        <end position="51"/>
    </location>
</feature>
<dbReference type="InterPro" id="IPR009057">
    <property type="entry name" value="Homeodomain-like_sf"/>
</dbReference>
<gene>
    <name evidence="4" type="ORF">IAG03_06875</name>
</gene>
<feature type="domain" description="HTH tetR-type" evidence="3">
    <location>
        <begin position="9"/>
        <end position="69"/>
    </location>
</feature>
<dbReference type="Gene3D" id="1.10.357.10">
    <property type="entry name" value="Tetracycline Repressor, domain 2"/>
    <property type="match status" value="1"/>
</dbReference>
<dbReference type="Pfam" id="PF00440">
    <property type="entry name" value="TetR_N"/>
    <property type="match status" value="1"/>
</dbReference>
<dbReference type="InterPro" id="IPR050624">
    <property type="entry name" value="HTH-type_Tx_Regulator"/>
</dbReference>
<dbReference type="PANTHER" id="PTHR43479:SF11">
    <property type="entry name" value="ACREF_ENVCD OPERON REPRESSOR-RELATED"/>
    <property type="match status" value="1"/>
</dbReference>
<evidence type="ECO:0000259" key="3">
    <source>
        <dbReference type="PROSITE" id="PS50977"/>
    </source>
</evidence>
<keyword evidence="5" id="KW-1185">Reference proteome</keyword>
<dbReference type="SUPFAM" id="SSF46689">
    <property type="entry name" value="Homeodomain-like"/>
    <property type="match status" value="1"/>
</dbReference>
<accession>A0A926D8M9</accession>
<dbReference type="PROSITE" id="PS01081">
    <property type="entry name" value="HTH_TETR_1"/>
    <property type="match status" value="1"/>
</dbReference>
<dbReference type="InterPro" id="IPR023772">
    <property type="entry name" value="DNA-bd_HTH_TetR-type_CS"/>
</dbReference>
<keyword evidence="1 2" id="KW-0238">DNA-binding</keyword>
<comment type="caution">
    <text evidence="4">The sequence shown here is derived from an EMBL/GenBank/DDBJ whole genome shotgun (WGS) entry which is preliminary data.</text>
</comment>
<dbReference type="GO" id="GO:0003677">
    <property type="term" value="F:DNA binding"/>
    <property type="evidence" value="ECO:0007669"/>
    <property type="project" value="UniProtKB-UniRule"/>
</dbReference>
<dbReference type="AlphaFoldDB" id="A0A926D8M9"/>
<sequence>MAFSDYESKQIRTALLREARKCGATIGVRKTSVEQLTEAAGISKGSFYKFFDSKELLFFSVLENIHTEIYEIAKQALAQNADIPPHARAEKALIAACKQLSDTGAMTFIENDAEFLLRRLPEAVKQEHYHDDETHIRELLSESGLSPSGGMALATATIRGLILTVSHQQEIGVCYPEVLGLLIRGAMKELFPQT</sequence>
<evidence type="ECO:0000313" key="4">
    <source>
        <dbReference type="EMBL" id="MBC8533731.1"/>
    </source>
</evidence>
<name>A0A926D8M9_9FIRM</name>
<dbReference type="EMBL" id="JACRSN010000008">
    <property type="protein sequence ID" value="MBC8533731.1"/>
    <property type="molecule type" value="Genomic_DNA"/>
</dbReference>
<dbReference type="InterPro" id="IPR001647">
    <property type="entry name" value="HTH_TetR"/>
</dbReference>
<protein>
    <submittedName>
        <fullName evidence="4">TetR/AcrR family transcriptional regulator</fullName>
    </submittedName>
</protein>
<reference evidence="4" key="1">
    <citation type="submission" date="2020-08" db="EMBL/GenBank/DDBJ databases">
        <title>Genome public.</title>
        <authorList>
            <person name="Liu C."/>
            <person name="Sun Q."/>
        </authorList>
    </citation>
    <scope>NUCLEOTIDE SEQUENCE</scope>
    <source>
        <strain evidence="4">NSJ-40</strain>
    </source>
</reference>